<proteinExistence type="predicted"/>
<evidence type="ECO:0000313" key="1">
    <source>
        <dbReference type="EMBL" id="GAA0166933.1"/>
    </source>
</evidence>
<dbReference type="Proteomes" id="UP001454036">
    <property type="component" value="Unassembled WGS sequence"/>
</dbReference>
<sequence length="159" mass="18321">MPTGENLGLTNVVLHLAITANHWTEGLTSPLPSLPLVPNLPLPELDPRSETTKLQLEQLTWGKHMAFKYKGFSTSIWKLRFLKNVVGPKQFYKAMEVKTSDHYMNYEFHIIKLVRKDMELDAKQDLAIWRTTRATQIDKVPKMVKIIAWNCRGAKNPHN</sequence>
<reference evidence="1 2" key="1">
    <citation type="submission" date="2024-01" db="EMBL/GenBank/DDBJ databases">
        <title>The complete chloroplast genome sequence of Lithospermum erythrorhizon: insights into the phylogenetic relationship among Boraginaceae species and the maternal lineages of purple gromwells.</title>
        <authorList>
            <person name="Okada T."/>
            <person name="Watanabe K."/>
        </authorList>
    </citation>
    <scope>NUCLEOTIDE SEQUENCE [LARGE SCALE GENOMIC DNA]</scope>
</reference>
<evidence type="ECO:0000313" key="2">
    <source>
        <dbReference type="Proteomes" id="UP001454036"/>
    </source>
</evidence>
<name>A0AAV3QV51_LITER</name>
<dbReference type="AlphaFoldDB" id="A0AAV3QV51"/>
<organism evidence="1 2">
    <name type="scientific">Lithospermum erythrorhizon</name>
    <name type="common">Purple gromwell</name>
    <name type="synonym">Lithospermum officinale var. erythrorhizon</name>
    <dbReference type="NCBI Taxonomy" id="34254"/>
    <lineage>
        <taxon>Eukaryota</taxon>
        <taxon>Viridiplantae</taxon>
        <taxon>Streptophyta</taxon>
        <taxon>Embryophyta</taxon>
        <taxon>Tracheophyta</taxon>
        <taxon>Spermatophyta</taxon>
        <taxon>Magnoliopsida</taxon>
        <taxon>eudicotyledons</taxon>
        <taxon>Gunneridae</taxon>
        <taxon>Pentapetalae</taxon>
        <taxon>asterids</taxon>
        <taxon>lamiids</taxon>
        <taxon>Boraginales</taxon>
        <taxon>Boraginaceae</taxon>
        <taxon>Boraginoideae</taxon>
        <taxon>Lithospermeae</taxon>
        <taxon>Lithospermum</taxon>
    </lineage>
</organism>
<accession>A0AAV3QV51</accession>
<gene>
    <name evidence="1" type="ORF">LIER_21980</name>
</gene>
<protein>
    <submittedName>
        <fullName evidence="1">Uncharacterized protein</fullName>
    </submittedName>
</protein>
<dbReference type="EMBL" id="BAABME010005905">
    <property type="protein sequence ID" value="GAA0166933.1"/>
    <property type="molecule type" value="Genomic_DNA"/>
</dbReference>
<keyword evidence="2" id="KW-1185">Reference proteome</keyword>
<comment type="caution">
    <text evidence="1">The sequence shown here is derived from an EMBL/GenBank/DDBJ whole genome shotgun (WGS) entry which is preliminary data.</text>
</comment>